<dbReference type="AlphaFoldDB" id="A0A4P5NTN7"/>
<dbReference type="PROSITE" id="PS50880">
    <property type="entry name" value="TOPRIM"/>
    <property type="match status" value="1"/>
</dbReference>
<feature type="domain" description="Toprim" evidence="1">
    <location>
        <begin position="197"/>
        <end position="280"/>
    </location>
</feature>
<reference evidence="3" key="1">
    <citation type="submission" date="2017-01" db="EMBL/GenBank/DDBJ databases">
        <title>Komagataeibacter sp. MSKU9 whole genome sequencing project.</title>
        <authorList>
            <person name="Matsutani M."/>
            <person name="Naloka K."/>
            <person name="Theeragool G."/>
            <person name="Yakushi T."/>
            <person name="Matsushita K."/>
        </authorList>
    </citation>
    <scope>NUCLEOTIDE SEQUENCE [LARGE SCALE GENOMIC DNA]</scope>
    <source>
        <strain evidence="3">MSKU9</strain>
    </source>
</reference>
<proteinExistence type="predicted"/>
<comment type="caution">
    <text evidence="2">The sequence shown here is derived from an EMBL/GenBank/DDBJ whole genome shotgun (WGS) entry which is preliminary data.</text>
</comment>
<dbReference type="InterPro" id="IPR006171">
    <property type="entry name" value="TOPRIM_dom"/>
</dbReference>
<keyword evidence="3" id="KW-1185">Reference proteome</keyword>
<name>A0A4P5NTN7_9PROT</name>
<evidence type="ECO:0000313" key="2">
    <source>
        <dbReference type="EMBL" id="GCE85140.1"/>
    </source>
</evidence>
<evidence type="ECO:0000259" key="1">
    <source>
        <dbReference type="PROSITE" id="PS50880"/>
    </source>
</evidence>
<organism evidence="2 3">
    <name type="scientific">Komagataeibacter diospyri</name>
    <dbReference type="NCBI Taxonomy" id="1932662"/>
    <lineage>
        <taxon>Bacteria</taxon>
        <taxon>Pseudomonadati</taxon>
        <taxon>Pseudomonadota</taxon>
        <taxon>Alphaproteobacteria</taxon>
        <taxon>Acetobacterales</taxon>
        <taxon>Acetobacteraceae</taxon>
        <taxon>Komagataeibacter</taxon>
    </lineage>
</organism>
<dbReference type="InterPro" id="IPR034154">
    <property type="entry name" value="TOPRIM_DnaG/twinkle"/>
</dbReference>
<protein>
    <recommendedName>
        <fullName evidence="1">Toprim domain-containing protein</fullName>
    </recommendedName>
</protein>
<dbReference type="Proteomes" id="UP000315095">
    <property type="component" value="Unassembled WGS sequence"/>
</dbReference>
<dbReference type="EMBL" id="BDLU01000070">
    <property type="protein sequence ID" value="GCE85140.1"/>
    <property type="molecule type" value="Genomic_DNA"/>
</dbReference>
<sequence>MIPFDQINSVALSQFPQLVATWLPAGKRRGDEWVLGDLSGNPGRSLSINTRTGKWSDFSGAGKGGDPISLYAAINTNGDRVTAARALGEILGVTSDTVDPVPVHRDQPLHQSDWSPIVPPPADAPAPDFTGWDEVYAYRDAAGFPLRYVVRKNATEHERKKIMPLTYGTSPKGTRWHLKHDAAPRCLYGLDRVAQHRAVLVCEGEKAADAAQSMFPRIACVTWTAGTGNVSKSDWSVLEGKNVLIWPDNDEPGLKAAEEIRSILAGIADTVRMVDVSGLNPGDDAADLNVPSPRDWLREHCGPVLCGMTVKRAQESAPVMQPGRRVAGLEPIQVRAGELDLVATAGEQALVASGMPVYQRGTALMRPGRREVAAANGRTTYAACLIDLGASALTDLLCQAVEWQKYDKRTQGWKQIDPPPTAAQTILARAGTWAFPSIAGVITTPTLRPDGSVLMAPGYDAATRLFHVDDPLLDLRLPNPSKNAAFDALNTLNTLLEEFPFAADVDRSVAVASIITAVVRGMMPVSPLFAFRANAPGSGKSFLVDVASVIATGRVCPVTSAGEDTTEMEKRLAGLLLAGYPIMSLDNVNGELGGDLLCQATERPIVRIRELGSSSSTEIENRAVIFATGNALRVKGDMTRRSLVASLDAGMEQPELRKFRHNPVEEVMENRGKYVAACITIVRSYMESGDDMQLTPLASFEVWSRTVRSALVWLGQEDPCDSMEAAREDDPERIEHREVVGLLAEAAGSGRQCALTIRQIEELSLQTTYGDDGHMSGLKFPELRDALVRIAGNASGKVSSRRLGKWFSDHKGRITDGARIMDSGVTRDKVKRWYIASRASN</sequence>
<dbReference type="RefSeq" id="WP_141262481.1">
    <property type="nucleotide sequence ID" value="NZ_BDLU01000070.1"/>
</dbReference>
<gene>
    <name evidence="2" type="ORF">MSKU9_3281</name>
</gene>
<dbReference type="OrthoDB" id="123525at2"/>
<dbReference type="Gene3D" id="3.40.1360.10">
    <property type="match status" value="1"/>
</dbReference>
<dbReference type="CDD" id="cd01029">
    <property type="entry name" value="TOPRIM_primases"/>
    <property type="match status" value="1"/>
</dbReference>
<accession>A0A4P5NTN7</accession>
<evidence type="ECO:0000313" key="3">
    <source>
        <dbReference type="Proteomes" id="UP000315095"/>
    </source>
</evidence>